<organism evidence="4 5">
    <name type="scientific">Spirosoma aureum</name>
    <dbReference type="NCBI Taxonomy" id="2692134"/>
    <lineage>
        <taxon>Bacteria</taxon>
        <taxon>Pseudomonadati</taxon>
        <taxon>Bacteroidota</taxon>
        <taxon>Cytophagia</taxon>
        <taxon>Cytophagales</taxon>
        <taxon>Cytophagaceae</taxon>
        <taxon>Spirosoma</taxon>
    </lineage>
</organism>
<keyword evidence="5" id="KW-1185">Reference proteome</keyword>
<dbReference type="InterPro" id="IPR023753">
    <property type="entry name" value="FAD/NAD-binding_dom"/>
</dbReference>
<dbReference type="RefSeq" id="WP_167215733.1">
    <property type="nucleotide sequence ID" value="NZ_CP050063.1"/>
</dbReference>
<name>A0A6G9AUG7_9BACT</name>
<dbReference type="PRINTS" id="PR00469">
    <property type="entry name" value="PNDRDTASEII"/>
</dbReference>
<sequence length="312" mass="33890">MGTTDTFDVVIVGGSYAGLSAALLLGRSLRKVLVIDSGQPCNQQTPHSHSFLTRDGETPAQIASIAKEQLLHYPTVSFVNDLATEARAESNEFTVETATGHQVRSRKLLLATGIYDIMPAIDGFAECWGRSVLHCPYCHGYEVHGQRLGIIANGDVAHKMVRLIQHWSSDLTLFTNGPATLTAEQWQTTQQLGIPVIETEIAAVEHQQGQLKNLRFPDGSIHEVDAIFSPIPFRQHSDLAAQLGCDFDESGLIKVGEFGQTSIPGLFAAGDNSTPFRQVSIAATNGGKAGVWMNHELIDEDIAHRLHTSVLD</sequence>
<dbReference type="Proteomes" id="UP000501802">
    <property type="component" value="Chromosome"/>
</dbReference>
<evidence type="ECO:0000256" key="2">
    <source>
        <dbReference type="ARBA" id="ARBA00023002"/>
    </source>
</evidence>
<dbReference type="PANTHER" id="PTHR48105">
    <property type="entry name" value="THIOREDOXIN REDUCTASE 1-RELATED-RELATED"/>
    <property type="match status" value="1"/>
</dbReference>
<dbReference type="InterPro" id="IPR036188">
    <property type="entry name" value="FAD/NAD-bd_sf"/>
</dbReference>
<gene>
    <name evidence="4" type="ORF">G8759_27605</name>
</gene>
<dbReference type="GO" id="GO:0016491">
    <property type="term" value="F:oxidoreductase activity"/>
    <property type="evidence" value="ECO:0007669"/>
    <property type="project" value="UniProtKB-KW"/>
</dbReference>
<dbReference type="SUPFAM" id="SSF51905">
    <property type="entry name" value="FAD/NAD(P)-binding domain"/>
    <property type="match status" value="1"/>
</dbReference>
<evidence type="ECO:0000313" key="4">
    <source>
        <dbReference type="EMBL" id="QIP16132.1"/>
    </source>
</evidence>
<reference evidence="4 5" key="1">
    <citation type="submission" date="2020-03" db="EMBL/GenBank/DDBJ databases">
        <authorList>
            <person name="Kim M.K."/>
        </authorList>
    </citation>
    <scope>NUCLEOTIDE SEQUENCE [LARGE SCALE GENOMIC DNA]</scope>
    <source>
        <strain evidence="4 5">BT328</strain>
    </source>
</reference>
<dbReference type="EMBL" id="CP050063">
    <property type="protein sequence ID" value="QIP16132.1"/>
    <property type="molecule type" value="Genomic_DNA"/>
</dbReference>
<evidence type="ECO:0000313" key="5">
    <source>
        <dbReference type="Proteomes" id="UP000501802"/>
    </source>
</evidence>
<proteinExistence type="predicted"/>
<accession>A0A6G9AUG7</accession>
<dbReference type="PRINTS" id="PR00368">
    <property type="entry name" value="FADPNR"/>
</dbReference>
<dbReference type="AlphaFoldDB" id="A0A6G9AUG7"/>
<evidence type="ECO:0000259" key="3">
    <source>
        <dbReference type="Pfam" id="PF07992"/>
    </source>
</evidence>
<dbReference type="KEGG" id="spib:G8759_27605"/>
<keyword evidence="2" id="KW-0560">Oxidoreductase</keyword>
<dbReference type="Pfam" id="PF07992">
    <property type="entry name" value="Pyr_redox_2"/>
    <property type="match status" value="1"/>
</dbReference>
<keyword evidence="1" id="KW-0285">Flavoprotein</keyword>
<evidence type="ECO:0000256" key="1">
    <source>
        <dbReference type="ARBA" id="ARBA00022630"/>
    </source>
</evidence>
<dbReference type="InterPro" id="IPR050097">
    <property type="entry name" value="Ferredoxin-NADP_redctase_2"/>
</dbReference>
<dbReference type="Gene3D" id="3.50.50.60">
    <property type="entry name" value="FAD/NAD(P)-binding domain"/>
    <property type="match status" value="2"/>
</dbReference>
<feature type="domain" description="FAD/NAD(P)-binding" evidence="3">
    <location>
        <begin position="7"/>
        <end position="284"/>
    </location>
</feature>
<protein>
    <submittedName>
        <fullName evidence="4">NAD(P)/FAD-dependent oxidoreductase</fullName>
    </submittedName>
</protein>